<feature type="transmembrane region" description="Helical" evidence="7">
    <location>
        <begin position="221"/>
        <end position="240"/>
    </location>
</feature>
<keyword evidence="4 7" id="KW-1133">Transmembrane helix</keyword>
<dbReference type="GO" id="GO:0043190">
    <property type="term" value="C:ATP-binding cassette (ABC) transporter complex"/>
    <property type="evidence" value="ECO:0007669"/>
    <property type="project" value="InterPro"/>
</dbReference>
<dbReference type="FunFam" id="1.10.3470.10:FF:000003">
    <property type="entry name" value="Iron ABC transporter permease SitD"/>
    <property type="match status" value="1"/>
</dbReference>
<dbReference type="PANTHER" id="PTHR30477:SF13">
    <property type="entry name" value="IRON TRANSPORT SYSTEM MEMBRANE PROTEIN HI_0360-RELATED"/>
    <property type="match status" value="1"/>
</dbReference>
<gene>
    <name evidence="8" type="ordered locus">PSMK_30930</name>
</gene>
<feature type="transmembrane region" description="Helical" evidence="7">
    <location>
        <begin position="17"/>
        <end position="37"/>
    </location>
</feature>
<proteinExistence type="inferred from homology"/>
<comment type="similarity">
    <text evidence="2 6">Belongs to the ABC-3 integral membrane protein family.</text>
</comment>
<comment type="subcellular location">
    <subcellularLocation>
        <location evidence="6">Cell membrane</location>
        <topology evidence="6">Multi-pass membrane protein</topology>
    </subcellularLocation>
    <subcellularLocation>
        <location evidence="1">Membrane</location>
        <topology evidence="1">Multi-pass membrane protein</topology>
    </subcellularLocation>
</comment>
<dbReference type="PANTHER" id="PTHR30477">
    <property type="entry name" value="ABC-TRANSPORTER METAL-BINDING PROTEIN"/>
    <property type="match status" value="1"/>
</dbReference>
<accession>I0IJ14</accession>
<feature type="transmembrane region" description="Helical" evidence="7">
    <location>
        <begin position="57"/>
        <end position="82"/>
    </location>
</feature>
<protein>
    <submittedName>
        <fullName evidence="8">Iron ABC transporter permease protein</fullName>
    </submittedName>
</protein>
<keyword evidence="6" id="KW-0813">Transport</keyword>
<dbReference type="OrthoDB" id="9788905at2"/>
<dbReference type="Pfam" id="PF00950">
    <property type="entry name" value="ABC-3"/>
    <property type="match status" value="1"/>
</dbReference>
<evidence type="ECO:0000313" key="9">
    <source>
        <dbReference type="Proteomes" id="UP000007881"/>
    </source>
</evidence>
<dbReference type="GO" id="GO:0055085">
    <property type="term" value="P:transmembrane transport"/>
    <property type="evidence" value="ECO:0007669"/>
    <property type="project" value="InterPro"/>
</dbReference>
<evidence type="ECO:0000256" key="1">
    <source>
        <dbReference type="ARBA" id="ARBA00004141"/>
    </source>
</evidence>
<evidence type="ECO:0000256" key="2">
    <source>
        <dbReference type="ARBA" id="ARBA00008034"/>
    </source>
</evidence>
<dbReference type="GO" id="GO:0010043">
    <property type="term" value="P:response to zinc ion"/>
    <property type="evidence" value="ECO:0007669"/>
    <property type="project" value="TreeGrafter"/>
</dbReference>
<dbReference type="eggNOG" id="COG1108">
    <property type="taxonomic scope" value="Bacteria"/>
</dbReference>
<feature type="transmembrane region" description="Helical" evidence="7">
    <location>
        <begin position="94"/>
        <end position="115"/>
    </location>
</feature>
<dbReference type="AlphaFoldDB" id="I0IJ14"/>
<name>I0IJ14_PHYMF</name>
<dbReference type="KEGG" id="phm:PSMK_30930"/>
<dbReference type="EMBL" id="AP012338">
    <property type="protein sequence ID" value="BAM05252.1"/>
    <property type="molecule type" value="Genomic_DNA"/>
</dbReference>
<dbReference type="Proteomes" id="UP000007881">
    <property type="component" value="Chromosome"/>
</dbReference>
<dbReference type="RefSeq" id="WP_014438456.1">
    <property type="nucleotide sequence ID" value="NC_017080.1"/>
</dbReference>
<dbReference type="GO" id="GO:0071281">
    <property type="term" value="P:cellular response to iron ion"/>
    <property type="evidence" value="ECO:0007669"/>
    <property type="project" value="UniProtKB-ARBA"/>
</dbReference>
<dbReference type="HOGENOM" id="CLU_028808_4_0_0"/>
<dbReference type="InterPro" id="IPR001626">
    <property type="entry name" value="ABC_TroCD"/>
</dbReference>
<dbReference type="CDD" id="cd06550">
    <property type="entry name" value="TM_ABC_iron-siderophores_like"/>
    <property type="match status" value="1"/>
</dbReference>
<keyword evidence="5 7" id="KW-0472">Membrane</keyword>
<sequence>MIEPLLVPFQYDYMVRAMLVSGVIGLVCGLLSCFVTLKGWSLMGDALAHAIVPGVAITYFAGLPFALGAFVSGLLAAMVMALVKSRTPIREDAVIGIVFTTFFAAGVLLISVFPSNISLKTIVFGNILGIADGDVVQMLLISAVTLAVIGLKWKDLLLFCFDPNQARAIGLNPAVLHLTLLTLLAGTAVAALQAVGACLVVAMLVTPGATAYLLTDRFPRMMLLACLTGTLTSVVGAYASYFLNGSTGGCIVCLQTAVFLLVLFLAPKHGVRAGRRRGRDTADALLASGDAAPVLATTSTAERA</sequence>
<feature type="transmembrane region" description="Helical" evidence="7">
    <location>
        <begin position="191"/>
        <end position="214"/>
    </location>
</feature>
<evidence type="ECO:0000256" key="3">
    <source>
        <dbReference type="ARBA" id="ARBA00022692"/>
    </source>
</evidence>
<keyword evidence="9" id="KW-1185">Reference proteome</keyword>
<evidence type="ECO:0000256" key="4">
    <source>
        <dbReference type="ARBA" id="ARBA00022989"/>
    </source>
</evidence>
<dbReference type="Gene3D" id="1.10.3470.10">
    <property type="entry name" value="ABC transporter involved in vitamin B12 uptake, BtuC"/>
    <property type="match status" value="1"/>
</dbReference>
<dbReference type="PATRIC" id="fig|1142394.8.peg.3199"/>
<feature type="transmembrane region" description="Helical" evidence="7">
    <location>
        <begin position="246"/>
        <end position="266"/>
    </location>
</feature>
<feature type="transmembrane region" description="Helical" evidence="7">
    <location>
        <begin position="135"/>
        <end position="153"/>
    </location>
</feature>
<evidence type="ECO:0000313" key="8">
    <source>
        <dbReference type="EMBL" id="BAM05252.1"/>
    </source>
</evidence>
<dbReference type="InterPro" id="IPR037294">
    <property type="entry name" value="ABC_BtuC-like"/>
</dbReference>
<evidence type="ECO:0000256" key="6">
    <source>
        <dbReference type="RuleBase" id="RU003943"/>
    </source>
</evidence>
<organism evidence="8 9">
    <name type="scientific">Phycisphaera mikurensis (strain NBRC 102666 / KCTC 22515 / FYK2301M01)</name>
    <dbReference type="NCBI Taxonomy" id="1142394"/>
    <lineage>
        <taxon>Bacteria</taxon>
        <taxon>Pseudomonadati</taxon>
        <taxon>Planctomycetota</taxon>
        <taxon>Phycisphaerae</taxon>
        <taxon>Phycisphaerales</taxon>
        <taxon>Phycisphaeraceae</taxon>
        <taxon>Phycisphaera</taxon>
    </lineage>
</organism>
<dbReference type="STRING" id="1142394.PSMK_30930"/>
<keyword evidence="3 6" id="KW-0812">Transmembrane</keyword>
<reference evidence="8 9" key="1">
    <citation type="submission" date="2012-02" db="EMBL/GenBank/DDBJ databases">
        <title>Complete genome sequence of Phycisphaera mikurensis NBRC 102666.</title>
        <authorList>
            <person name="Ankai A."/>
            <person name="Hosoyama A."/>
            <person name="Terui Y."/>
            <person name="Sekine M."/>
            <person name="Fukai R."/>
            <person name="Kato Y."/>
            <person name="Nakamura S."/>
            <person name="Yamada-Narita S."/>
            <person name="Kawakoshi A."/>
            <person name="Fukunaga Y."/>
            <person name="Yamazaki S."/>
            <person name="Fujita N."/>
        </authorList>
    </citation>
    <scope>NUCLEOTIDE SEQUENCE [LARGE SCALE GENOMIC DNA]</scope>
    <source>
        <strain evidence="9">NBRC 102666 / KCTC 22515 / FYK2301M01</strain>
    </source>
</reference>
<evidence type="ECO:0000256" key="5">
    <source>
        <dbReference type="ARBA" id="ARBA00023136"/>
    </source>
</evidence>
<feature type="transmembrane region" description="Helical" evidence="7">
    <location>
        <begin position="165"/>
        <end position="185"/>
    </location>
</feature>
<evidence type="ECO:0000256" key="7">
    <source>
        <dbReference type="SAM" id="Phobius"/>
    </source>
</evidence>
<dbReference type="SUPFAM" id="SSF81345">
    <property type="entry name" value="ABC transporter involved in vitamin B12 uptake, BtuC"/>
    <property type="match status" value="1"/>
</dbReference>